<evidence type="ECO:0000313" key="5">
    <source>
        <dbReference type="EMBL" id="WAJ22964.1"/>
    </source>
</evidence>
<evidence type="ECO:0000256" key="2">
    <source>
        <dbReference type="ARBA" id="ARBA00022840"/>
    </source>
</evidence>
<proteinExistence type="predicted"/>
<name>A0ABY7AAR8_9FIRM</name>
<dbReference type="RefSeq" id="WP_268114587.1">
    <property type="nucleotide sequence ID" value="NZ_CP113524.1"/>
</dbReference>
<feature type="domain" description="ABC transporter" evidence="4">
    <location>
        <begin position="293"/>
        <end position="510"/>
    </location>
</feature>
<dbReference type="Pfam" id="PF00005">
    <property type="entry name" value="ABC_tran"/>
    <property type="match status" value="2"/>
</dbReference>
<protein>
    <submittedName>
        <fullName evidence="5">ABC-F family ATP-binding cassette domain-containing protein</fullName>
    </submittedName>
</protein>
<accession>A0ABY7AAR8</accession>
<dbReference type="InterPro" id="IPR027417">
    <property type="entry name" value="P-loop_NTPase"/>
</dbReference>
<dbReference type="SMART" id="SM00382">
    <property type="entry name" value="AAA"/>
    <property type="match status" value="2"/>
</dbReference>
<feature type="domain" description="ABC transporter" evidence="4">
    <location>
        <begin position="3"/>
        <end position="230"/>
    </location>
</feature>
<dbReference type="Pfam" id="PF12848">
    <property type="entry name" value="ABC_tran_Xtn"/>
    <property type="match status" value="1"/>
</dbReference>
<dbReference type="EMBL" id="CP113524">
    <property type="protein sequence ID" value="WAJ22964.1"/>
    <property type="molecule type" value="Genomic_DNA"/>
</dbReference>
<dbReference type="InterPro" id="IPR003593">
    <property type="entry name" value="AAA+_ATPase"/>
</dbReference>
<evidence type="ECO:0000313" key="6">
    <source>
        <dbReference type="Proteomes" id="UP001163115"/>
    </source>
</evidence>
<keyword evidence="2 5" id="KW-0067">ATP-binding</keyword>
<dbReference type="SUPFAM" id="SSF52540">
    <property type="entry name" value="P-loop containing nucleoside triphosphate hydrolases"/>
    <property type="match status" value="2"/>
</dbReference>
<dbReference type="PANTHER" id="PTHR42855">
    <property type="entry name" value="ABC TRANSPORTER ATP-BINDING SUBUNIT"/>
    <property type="match status" value="1"/>
</dbReference>
<gene>
    <name evidence="5" type="ORF">OW255_15530</name>
</gene>
<feature type="coiled-coil region" evidence="3">
    <location>
        <begin position="226"/>
        <end position="253"/>
    </location>
</feature>
<dbReference type="GO" id="GO:0005524">
    <property type="term" value="F:ATP binding"/>
    <property type="evidence" value="ECO:0007669"/>
    <property type="project" value="UniProtKB-KW"/>
</dbReference>
<dbReference type="InterPro" id="IPR017871">
    <property type="entry name" value="ABC_transporter-like_CS"/>
</dbReference>
<organism evidence="5 6">
    <name type="scientific">Lacrimispora xylanolytica</name>
    <dbReference type="NCBI Taxonomy" id="29375"/>
    <lineage>
        <taxon>Bacteria</taxon>
        <taxon>Bacillati</taxon>
        <taxon>Bacillota</taxon>
        <taxon>Clostridia</taxon>
        <taxon>Lachnospirales</taxon>
        <taxon>Lachnospiraceae</taxon>
        <taxon>Lacrimispora</taxon>
    </lineage>
</organism>
<dbReference type="InterPro" id="IPR003439">
    <property type="entry name" value="ABC_transporter-like_ATP-bd"/>
</dbReference>
<keyword evidence="6" id="KW-1185">Reference proteome</keyword>
<dbReference type="CDD" id="cd03221">
    <property type="entry name" value="ABCF_EF-3"/>
    <property type="match status" value="2"/>
</dbReference>
<evidence type="ECO:0000256" key="1">
    <source>
        <dbReference type="ARBA" id="ARBA00022741"/>
    </source>
</evidence>
<dbReference type="InterPro" id="IPR032781">
    <property type="entry name" value="ABC_tran_Xtn"/>
</dbReference>
<sequence>MLYQIIDGTVSAGGNLILSHINFEIRGNEKIAVVGSNGAGKTTLLKLIAGEITLDRDDKRNGPGIVTSRKPTIGYLKQQAFIEKDRTVEEELLSSCPFKDTFSMERFAYEREYDRLFTGFGFLKEDKKRKIADFSGGEQTKIALISLLLQKPDILLLDEPTNHLDIQTVEWLEQYMKQYEKSVVMVSHDRFFLDQTVSVVYELSGKRLTKYPGSYTHYREEKKKYIRIKTKEYERQQEEINRLNALVERFKNKPSKAAFARAKKKAAERIQLVEKPMEDEAHIFTGAIEPAILGSKWVFESEHLKIGYDRPIAELTMRIRRGQKIGILGPNGAGKTTFLKTVAGLISKVSGEYSIGNQITIGYFDQHSSEITSAKSVAEHFHDLFPSLTEKEVRSILGAYLFGGKEAMKPVNSLSGGEKARLVLMELLQSRPNFLILDEPTNHMDIKAKETLESAFMSYTGTILFVSHDRYFLSRLAESILLFEGQSVFYYHFGYEHYLERSRKAENGEGIAARVKAEEQALIAGMRAVPKAERHRLKEISTEEAYLDWKLGLVLEKLVPARNRVEELSERLEELKTAWINSQEFWNGMEWEEALTYQQIAEERDKAQEEWTRWCMEWFETAFGEDMV</sequence>
<evidence type="ECO:0000256" key="3">
    <source>
        <dbReference type="SAM" id="Coils"/>
    </source>
</evidence>
<dbReference type="Proteomes" id="UP001163115">
    <property type="component" value="Chromosome"/>
</dbReference>
<keyword evidence="1" id="KW-0547">Nucleotide-binding</keyword>
<keyword evidence="3" id="KW-0175">Coiled coil</keyword>
<dbReference type="PROSITE" id="PS50893">
    <property type="entry name" value="ABC_TRANSPORTER_2"/>
    <property type="match status" value="2"/>
</dbReference>
<evidence type="ECO:0000259" key="4">
    <source>
        <dbReference type="PROSITE" id="PS50893"/>
    </source>
</evidence>
<dbReference type="PROSITE" id="PS00211">
    <property type="entry name" value="ABC_TRANSPORTER_1"/>
    <property type="match status" value="1"/>
</dbReference>
<dbReference type="PANTHER" id="PTHR42855:SF2">
    <property type="entry name" value="DRUG RESISTANCE ABC TRANSPORTER,ATP-BINDING PROTEIN"/>
    <property type="match status" value="1"/>
</dbReference>
<dbReference type="Gene3D" id="3.40.50.300">
    <property type="entry name" value="P-loop containing nucleotide triphosphate hydrolases"/>
    <property type="match status" value="2"/>
</dbReference>
<reference evidence="5" key="1">
    <citation type="submission" date="2022-11" db="EMBL/GenBank/DDBJ databases">
        <title>Lacrimispora xylanolytica sy1, complete genome.</title>
        <authorList>
            <person name="Choi S."/>
        </authorList>
    </citation>
    <scope>NUCLEOTIDE SEQUENCE</scope>
    <source>
        <strain evidence="5">Sy1</strain>
    </source>
</reference>
<dbReference type="InterPro" id="IPR051309">
    <property type="entry name" value="ABCF_ATPase"/>
</dbReference>